<accession>A0A9C6U266</accession>
<reference evidence="3" key="1">
    <citation type="submission" date="2025-08" db="UniProtKB">
        <authorList>
            <consortium name="RefSeq"/>
        </authorList>
    </citation>
    <scope>IDENTIFICATION</scope>
    <source>
        <tissue evidence="3">Whole organism</tissue>
    </source>
</reference>
<proteinExistence type="predicted"/>
<protein>
    <submittedName>
        <fullName evidence="3">Serine/arginine repetitive matrix protein 2-like</fullName>
    </submittedName>
</protein>
<evidence type="ECO:0000313" key="3">
    <source>
        <dbReference type="RefSeq" id="XP_052123906.1"/>
    </source>
</evidence>
<dbReference type="Proteomes" id="UP000504606">
    <property type="component" value="Unplaced"/>
</dbReference>
<sequence length="349" mass="39429">MEYPPRLDAGSPLLRPRLALLAALLDDWALPFDERRGRRGSGLTFPKWMITDDFDDDRPVLRRSRSTWATWPSSSVEDDEDVQEDSGEGSLVPWWSRRAVRSRPRSWAPGRPRTQDELREARRRYFEPQHRRESEDEPATHRSPQRVAFEEFRDVPIRSGAARRSSPPARTSFLREVPVTRERTGREVPDLKDDRVSTDFPATRDVPVSRDCTASRDAPVSRNIPISREAPANKEAHARKDIPVTRELPVSRDIPVTRDFTAVGTAPVSRDVPVTRDFTAVGTAPVSRDIPVTRDFTAVGTAPVSRDVPTADVPARVRNIPVEREVSDPKNPGNPSMKTMITFEGSFLQ</sequence>
<feature type="compositionally biased region" description="Basic and acidic residues" evidence="1">
    <location>
        <begin position="178"/>
        <end position="197"/>
    </location>
</feature>
<evidence type="ECO:0000256" key="1">
    <source>
        <dbReference type="SAM" id="MobiDB-lite"/>
    </source>
</evidence>
<name>A0A9C6U266_FRAOC</name>
<feature type="compositionally biased region" description="Basic and acidic residues" evidence="1">
    <location>
        <begin position="125"/>
        <end position="140"/>
    </location>
</feature>
<dbReference type="KEGG" id="foc:127749513"/>
<organism evidence="2 3">
    <name type="scientific">Frankliniella occidentalis</name>
    <name type="common">Western flower thrips</name>
    <name type="synonym">Euthrips occidentalis</name>
    <dbReference type="NCBI Taxonomy" id="133901"/>
    <lineage>
        <taxon>Eukaryota</taxon>
        <taxon>Metazoa</taxon>
        <taxon>Ecdysozoa</taxon>
        <taxon>Arthropoda</taxon>
        <taxon>Hexapoda</taxon>
        <taxon>Insecta</taxon>
        <taxon>Pterygota</taxon>
        <taxon>Neoptera</taxon>
        <taxon>Paraneoptera</taxon>
        <taxon>Thysanoptera</taxon>
        <taxon>Terebrantia</taxon>
        <taxon>Thripoidea</taxon>
        <taxon>Thripidae</taxon>
        <taxon>Frankliniella</taxon>
    </lineage>
</organism>
<gene>
    <name evidence="3" type="primary">LOC127749513</name>
</gene>
<dbReference type="AlphaFoldDB" id="A0A9C6U266"/>
<feature type="region of interest" description="Disordered" evidence="1">
    <location>
        <begin position="125"/>
        <end position="207"/>
    </location>
</feature>
<dbReference type="OrthoDB" id="8300715at2759"/>
<dbReference type="GeneID" id="127749513"/>
<evidence type="ECO:0000313" key="2">
    <source>
        <dbReference type="Proteomes" id="UP000504606"/>
    </source>
</evidence>
<dbReference type="RefSeq" id="XP_052123906.1">
    <property type="nucleotide sequence ID" value="XM_052267946.1"/>
</dbReference>
<keyword evidence="2" id="KW-1185">Reference proteome</keyword>